<sequence>MTVSQWADKNRVLDLISSKPGPWRTDFTPYTRGPMDAFTDKEIERIILVWGSQSAKTECINNMIGYLIDQDPGPTALVYPEESTGKFSSNRRLQPMITSTISIADKFNVRSKELELDFTDMFIAILSANSPSQTASRPVRYLFRDEIDKYEKWSGDEASPMKLTEERTKAFPHNKKIVDASTPVTKNKNIWPAYMAADVRYKYHVPCPHCKAMQPFVFRPAKKGDRGGVKWPEEIKDNPKLVEDVAWYECAHCGGKISDSHKQTMLRLGEWVSENKPIGRIRTVAYHLNSIYSPFVSFGRIAREFLESKDTPSNLMNFVNSWLAEPWENKASRLKSDIVLEKQLDYEQGRVFDKAQLLTLGVDVQLNHFWWGVRAWGPKLTSWLVDYGRVETWAEIENIIYRPYPTTLGEAYYINLACIDSGYNTDEVYQFCAEHQGICLPTKGSSKPLKARYTVTKLDKFFGLLLYNFDPNQFKDFIAGRLTVPAGAPGSWNVYQGCDRRYADMICSEQKIEQKDKKGRVTYEWQPISSHAQNHMLDVEVNCALAAEIAGVRYLVEPEIVIPVPPIEREARKSNWLRR</sequence>
<feature type="domain" description="Terminase large subunit GpA endonuclease" evidence="2">
    <location>
        <begin position="284"/>
        <end position="553"/>
    </location>
</feature>
<dbReference type="Pfam" id="PF05876">
    <property type="entry name" value="GpA_ATPase"/>
    <property type="match status" value="1"/>
</dbReference>
<evidence type="ECO:0000259" key="2">
    <source>
        <dbReference type="Pfam" id="PF20454"/>
    </source>
</evidence>
<accession>A0ABM9W2H5</accession>
<comment type="caution">
    <text evidence="3">The sequence shown here is derived from an EMBL/GenBank/DDBJ whole genome shotgun (WGS) entry which is preliminary data.</text>
</comment>
<dbReference type="InterPro" id="IPR046453">
    <property type="entry name" value="GpA_ATPase"/>
</dbReference>
<evidence type="ECO:0000313" key="4">
    <source>
        <dbReference type="Proteomes" id="UP000245702"/>
    </source>
</evidence>
<dbReference type="Proteomes" id="UP000245702">
    <property type="component" value="Unassembled WGS sequence"/>
</dbReference>
<keyword evidence="4" id="KW-1185">Reference proteome</keyword>
<evidence type="ECO:0000313" key="3">
    <source>
        <dbReference type="EMBL" id="CVK18472.1"/>
    </source>
</evidence>
<dbReference type="InterPro" id="IPR046454">
    <property type="entry name" value="GpA_endonuclease"/>
</dbReference>
<feature type="domain" description="Phage terminase large subunit GpA ATPase" evidence="1">
    <location>
        <begin position="17"/>
        <end position="271"/>
    </location>
</feature>
<proteinExistence type="predicted"/>
<gene>
    <name evidence="3" type="ORF">SSPH_01110</name>
</gene>
<organism evidence="3 4">
    <name type="scientific">Sporomusa sphaeroides DSM 2875</name>
    <dbReference type="NCBI Taxonomy" id="1337886"/>
    <lineage>
        <taxon>Bacteria</taxon>
        <taxon>Bacillati</taxon>
        <taxon>Bacillota</taxon>
        <taxon>Negativicutes</taxon>
        <taxon>Selenomonadales</taxon>
        <taxon>Sporomusaceae</taxon>
        <taxon>Sporomusa</taxon>
    </lineage>
</organism>
<protein>
    <submittedName>
        <fullName evidence="3">Phage terminase large subunit (GpA)</fullName>
    </submittedName>
</protein>
<dbReference type="EMBL" id="FCOW01000004">
    <property type="protein sequence ID" value="CVK18472.1"/>
    <property type="molecule type" value="Genomic_DNA"/>
</dbReference>
<reference evidence="3 4" key="1">
    <citation type="submission" date="2016-01" db="EMBL/GenBank/DDBJ databases">
        <authorList>
            <person name="Brown R."/>
        </authorList>
    </citation>
    <scope>NUCLEOTIDE SEQUENCE [LARGE SCALE GENOMIC DNA]</scope>
    <source>
        <strain evidence="3">Sporomusa sphaeroides DSM 2875</strain>
    </source>
</reference>
<dbReference type="Pfam" id="PF20454">
    <property type="entry name" value="GpA_nuclease"/>
    <property type="match status" value="1"/>
</dbReference>
<name>A0ABM9W2H5_9FIRM</name>
<evidence type="ECO:0000259" key="1">
    <source>
        <dbReference type="Pfam" id="PF05876"/>
    </source>
</evidence>